<dbReference type="Pfam" id="PF13343">
    <property type="entry name" value="SBP_bac_6"/>
    <property type="match status" value="1"/>
</dbReference>
<dbReference type="SUPFAM" id="SSF53850">
    <property type="entry name" value="Periplasmic binding protein-like II"/>
    <property type="match status" value="1"/>
</dbReference>
<dbReference type="OrthoDB" id="305758at2"/>
<dbReference type="GO" id="GO:0030975">
    <property type="term" value="F:thiamine binding"/>
    <property type="evidence" value="ECO:0007669"/>
    <property type="project" value="TreeGrafter"/>
</dbReference>
<evidence type="ECO:0000313" key="4">
    <source>
        <dbReference type="Proteomes" id="UP000318242"/>
    </source>
</evidence>
<keyword evidence="4" id="KW-1185">Reference proteome</keyword>
<accession>A0A4Y3INX3</accession>
<reference evidence="3 4" key="1">
    <citation type="submission" date="2019-06" db="EMBL/GenBank/DDBJ databases">
        <title>Whole genome shotgun sequence of Vibrio comitans NBRC 102076.</title>
        <authorList>
            <person name="Hosoyama A."/>
            <person name="Uohara A."/>
            <person name="Ohji S."/>
            <person name="Ichikawa N."/>
        </authorList>
    </citation>
    <scope>NUCLEOTIDE SEQUENCE [LARGE SCALE GENOMIC DNA]</scope>
    <source>
        <strain evidence="3 4">NBRC 102076</strain>
    </source>
</reference>
<evidence type="ECO:0000256" key="1">
    <source>
        <dbReference type="ARBA" id="ARBA00022729"/>
    </source>
</evidence>
<dbReference type="GO" id="GO:0030976">
    <property type="term" value="F:thiamine pyrophosphate binding"/>
    <property type="evidence" value="ECO:0007669"/>
    <property type="project" value="TreeGrafter"/>
</dbReference>
<organism evidence="3 4">
    <name type="scientific">Vibrio comitans NBRC 102076</name>
    <dbReference type="NCBI Taxonomy" id="1219078"/>
    <lineage>
        <taxon>Bacteria</taxon>
        <taxon>Pseudomonadati</taxon>
        <taxon>Pseudomonadota</taxon>
        <taxon>Gammaproteobacteria</taxon>
        <taxon>Vibrionales</taxon>
        <taxon>Vibrionaceae</taxon>
        <taxon>Vibrio</taxon>
    </lineage>
</organism>
<comment type="caution">
    <text evidence="3">The sequence shown here is derived from an EMBL/GenBank/DDBJ whole genome shotgun (WGS) entry which is preliminary data.</text>
</comment>
<feature type="signal peptide" evidence="2">
    <location>
        <begin position="1"/>
        <end position="28"/>
    </location>
</feature>
<name>A0A4Y3INX3_9VIBR</name>
<feature type="chain" id="PRO_5021257457" evidence="2">
    <location>
        <begin position="29"/>
        <end position="339"/>
    </location>
</feature>
<dbReference type="Gene3D" id="3.40.190.10">
    <property type="entry name" value="Periplasmic binding protein-like II"/>
    <property type="match status" value="2"/>
</dbReference>
<dbReference type="GO" id="GO:0015888">
    <property type="term" value="P:thiamine transport"/>
    <property type="evidence" value="ECO:0007669"/>
    <property type="project" value="TreeGrafter"/>
</dbReference>
<evidence type="ECO:0000256" key="2">
    <source>
        <dbReference type="SAM" id="SignalP"/>
    </source>
</evidence>
<evidence type="ECO:0000313" key="3">
    <source>
        <dbReference type="EMBL" id="GEA61213.1"/>
    </source>
</evidence>
<sequence>MAVKTRSKLTKAAGMLVGLAFASFQIQASDAICYNCPPEWANWGGQLQLINKELGIRVPMDNKNSGQSLSQLVAEKNNPVADVVYYGVSFGINAKNQEVVEPFKPANWNKIPEGMKDPEGNWFAIHSGTIGFFVNVDALDGADVPQSWNDLLKPEYRGMVGYLDPTSAFVGYASAVAVNQAMGGDINDFTPAIEYFKKLKANRPIVPRQTSYARVISGEIPILLDYDFNAYRAKYNDFSNVEFVIPQEGTIAIPYVMSKVKNSPNSENGEKILDFVLSEQGQQLWANAYLRPVIEGVMDEETQSKFLPDTEYQRAGAVDFTAMSANQATFADRYLREVN</sequence>
<dbReference type="PANTHER" id="PTHR30006:SF2">
    <property type="entry name" value="ABC TRANSPORTER SUBSTRATE-BINDING PROTEIN"/>
    <property type="match status" value="1"/>
</dbReference>
<dbReference type="PANTHER" id="PTHR30006">
    <property type="entry name" value="THIAMINE-BINDING PERIPLASMIC PROTEIN-RELATED"/>
    <property type="match status" value="1"/>
</dbReference>
<dbReference type="RefSeq" id="WP_141271594.1">
    <property type="nucleotide sequence ID" value="NZ_BJLH01000010.1"/>
</dbReference>
<gene>
    <name evidence="3" type="ORF">VCO01S_24060</name>
</gene>
<protein>
    <submittedName>
        <fullName evidence="3">ABC transporter substrate-binding protein</fullName>
    </submittedName>
</protein>
<dbReference type="EMBL" id="BJLH01000010">
    <property type="protein sequence ID" value="GEA61213.1"/>
    <property type="molecule type" value="Genomic_DNA"/>
</dbReference>
<keyword evidence="1 2" id="KW-0732">Signal</keyword>
<dbReference type="CDD" id="cd13549">
    <property type="entry name" value="PBP2_Fbp_like_3"/>
    <property type="match status" value="1"/>
</dbReference>
<dbReference type="Proteomes" id="UP000318242">
    <property type="component" value="Unassembled WGS sequence"/>
</dbReference>
<proteinExistence type="predicted"/>
<dbReference type="GO" id="GO:0030288">
    <property type="term" value="C:outer membrane-bounded periplasmic space"/>
    <property type="evidence" value="ECO:0007669"/>
    <property type="project" value="TreeGrafter"/>
</dbReference>
<dbReference type="AlphaFoldDB" id="A0A4Y3INX3"/>